<dbReference type="Proteomes" id="UP000559256">
    <property type="component" value="Unassembled WGS sequence"/>
</dbReference>
<dbReference type="OrthoDB" id="1735926at2759"/>
<reference evidence="2 3" key="1">
    <citation type="journal article" date="2020" name="ISME J.">
        <title>Uncovering the hidden diversity of litter-decomposition mechanisms in mushroom-forming fungi.</title>
        <authorList>
            <person name="Floudas D."/>
            <person name="Bentzer J."/>
            <person name="Ahren D."/>
            <person name="Johansson T."/>
            <person name="Persson P."/>
            <person name="Tunlid A."/>
        </authorList>
    </citation>
    <scope>NUCLEOTIDE SEQUENCE [LARGE SCALE GENOMIC DNA]</scope>
    <source>
        <strain evidence="2 3">CBS 291.85</strain>
    </source>
</reference>
<proteinExistence type="predicted"/>
<keyword evidence="3" id="KW-1185">Reference proteome</keyword>
<organism evidence="2 3">
    <name type="scientific">Tetrapyrgos nigripes</name>
    <dbReference type="NCBI Taxonomy" id="182062"/>
    <lineage>
        <taxon>Eukaryota</taxon>
        <taxon>Fungi</taxon>
        <taxon>Dikarya</taxon>
        <taxon>Basidiomycota</taxon>
        <taxon>Agaricomycotina</taxon>
        <taxon>Agaricomycetes</taxon>
        <taxon>Agaricomycetidae</taxon>
        <taxon>Agaricales</taxon>
        <taxon>Marasmiineae</taxon>
        <taxon>Marasmiaceae</taxon>
        <taxon>Tetrapyrgos</taxon>
    </lineage>
</organism>
<gene>
    <name evidence="2" type="ORF">D9758_013341</name>
</gene>
<feature type="compositionally biased region" description="Polar residues" evidence="1">
    <location>
        <begin position="131"/>
        <end position="145"/>
    </location>
</feature>
<comment type="caution">
    <text evidence="2">The sequence shown here is derived from an EMBL/GenBank/DDBJ whole genome shotgun (WGS) entry which is preliminary data.</text>
</comment>
<feature type="compositionally biased region" description="Basic and acidic residues" evidence="1">
    <location>
        <begin position="88"/>
        <end position="97"/>
    </location>
</feature>
<feature type="compositionally biased region" description="Polar residues" evidence="1">
    <location>
        <begin position="46"/>
        <end position="60"/>
    </location>
</feature>
<dbReference type="AlphaFoldDB" id="A0A8H5CL47"/>
<feature type="compositionally biased region" description="Polar residues" evidence="1">
    <location>
        <begin position="69"/>
        <end position="83"/>
    </location>
</feature>
<evidence type="ECO:0000256" key="1">
    <source>
        <dbReference type="SAM" id="MobiDB-lite"/>
    </source>
</evidence>
<feature type="region of interest" description="Disordered" evidence="1">
    <location>
        <begin position="34"/>
        <end position="156"/>
    </location>
</feature>
<name>A0A8H5CL47_9AGAR</name>
<accession>A0A8H5CL47</accession>
<protein>
    <submittedName>
        <fullName evidence="2">Uncharacterized protein</fullName>
    </submittedName>
</protein>
<evidence type="ECO:0000313" key="2">
    <source>
        <dbReference type="EMBL" id="KAF5342818.1"/>
    </source>
</evidence>
<evidence type="ECO:0000313" key="3">
    <source>
        <dbReference type="Proteomes" id="UP000559256"/>
    </source>
</evidence>
<sequence>MFRLIGVPAPNDLIPQAPIHITSLVVLGRLQKEHDAEEDMRRPNPRSLNTNPDPSQNEKSPNYDPMATHPQTQAQGQVISEQPISFVKQRDKFRDMHTTATTTRSQNRNKRRPPLTPGPSAPLNKRRKSNAHSTLNTHNNGTGVRTSKAAAAKKRS</sequence>
<dbReference type="EMBL" id="JAACJM010000155">
    <property type="protein sequence ID" value="KAF5342818.1"/>
    <property type="molecule type" value="Genomic_DNA"/>
</dbReference>